<dbReference type="SUPFAM" id="SSF54849">
    <property type="entry name" value="GroEL-intermediate domain like"/>
    <property type="match status" value="1"/>
</dbReference>
<accession>A0A200QPB1</accession>
<dbReference type="CDD" id="cd03334">
    <property type="entry name" value="Fab1_TCP"/>
    <property type="match status" value="1"/>
</dbReference>
<feature type="domain" description="PIPK" evidence="10">
    <location>
        <begin position="1387"/>
        <end position="1705"/>
    </location>
</feature>
<dbReference type="FunFam" id="3.30.800.10:FF:000007">
    <property type="entry name" value="Putative 1-phosphatidylinositol-4-phosphate 5-kinase/ zinc ion binding family"/>
    <property type="match status" value="1"/>
</dbReference>
<sequence length="1711" mass="191280">MEEKCMPESLGQDGLTPYETPLISPSISLQSTDSFVSSCSELLVDADLTEKEDANEGAPDTGQEYIKTSFLSPAKGIEGSGTITVEYIEDNITDQNRCILDKSTLRDIEITETSDAVEGKEDDVDTHTQSFTSLEDVMELSHSFDIEKDPLIWFPPEPEDLEDAIEGSVANNDDDDEYIEGTKWDKPSSLSELGEELSGSSRFKEQRHRAMTEVMNGEFKSYVARLLTLAGISSSSEAGENWVDIITSLSWKAALLVKSEAIGGKTIDVEGFVKVKCIATGSRSQSHLIKGLVFKKNTAHKHMRTKYKNPRLLLLEGMLGESSSGLLSFDSMQQEDDNLRSIIEMIEISHPNVVLVEKSVSRDVQESLVPKGITLVFDMKLHRLERIARCTGSDIISSANSFLSQTLKQCDSFHFEKFGEEHNISGEGGKRPSKTLMFIEGCPKSLCCTVLLKGAHSDELKKVKRLVHSAVIVAYHLILETSFLVDQRAMFSTIHSDVGDGFWKDEQLPIVGLGNLLNSNDFSPKDSLASIASSCAIYIPISHGFVENSAYEGMNCNSNLDLEGSSTLSGFSPPDIKSHENDDESINIHHSVFENSSTNQLETSHVLSAPTALPGQLLSSITTSLKKVIEDGLPLISSASHGSFSTYFGFKERESGFQNTVALPITSSIVHTSCEMEAKDKSDDLKLSDGEQAEPLPAFLEVPLEQQKDVNNENQVQHKDDISTVLDGQSILFLMSSQSVLSGTVCEQIHLSRITYYSYFDMSLEQFLCNGLLNQMHRCSACGEPPKAHIYRYMHQSGELTIWVKHLPTEWCLPGEPEGKLWMWSRCLKCKRSTQRVVMSTAARCLSFGKFLELSFSIHSTSNWLSSCGHSLQRDYICFYGLGPMITMFRYSLVNIYTVCMPPPVLEFNNQNGQEWMMEEVEKVLKKGFLLFSEVDTFLQKMGSVFCSSLSHPSSNHLVPVKEFSEVEEMLKQERSDFEAHVQKIRDKKERLGRAVHEILCLNRLVQELVLESYVWDRRLHFLSSHSKIVNAGNTHKAMHEQQVQLQKDGIAGGRIEERRNTLECGDEISDGTSATLIANINNVVSDHDNVINCSSNRRVEIETKLDETCTTANENSVTEFQDSELQYGNLTLESVHPINAPNSSITSIVEAIDRLPMGSLNADGLSQNDFVLGQDINAGLSQLSSSLPLHVENCQEELLPCPEPSNVLQTTPITTELLRNTDSVANLQRHGSTVGELSSSKSVSKLQEPDMSISRKSLIPNLDDSEGWVWSPFSETREAYREDLRRGYSQKFEFINSYAPEWLSSISQLIIKDRCRLHIPLGPDDNFVSLYEGEPTSIIAYALAMLHNQHGSTENLVEEGKKERGQYDKVIENAQYRASDVSSASAYWSSTGSADSGLSSGESVSSEVSYSSFDMSILGELLPSSETIHPEIHLGGGKLPGKGQYSVVCLYEKQFRALRKHCCPCELDYIASLSRCKNWDAKGGKSGSFFVKTLDDRFIVKQIKKTEFDSFLKFAPDYFKYINQSLSSGSQTCLAKILGIYQVIIRQAKSGKDLKYDLMVMENLIFGRNITRLYDLKGAQHGRYTLDADGTEKVFLDQNFVEDMNKSPLFVSGKTKHHLQRAIWNDTAFLTSINVMDYSLLVGVDMQKRELVCGIIDYLRQYTWDKHLETWVKASLVVPKNVSPTVISPKEYKKRFRKFMSTYFLSLPDH</sequence>
<dbReference type="InterPro" id="IPR027484">
    <property type="entry name" value="PInositol-4-P-5-kinase_N"/>
</dbReference>
<dbReference type="FunFam" id="3.30.810.10:FF:000001">
    <property type="entry name" value="1-phosphatidylinositol 3-phosphate 5-kinase FAB1"/>
    <property type="match status" value="1"/>
</dbReference>
<dbReference type="InterPro" id="IPR002423">
    <property type="entry name" value="Cpn60/GroEL/TCP-1"/>
</dbReference>
<dbReference type="Pfam" id="PF00118">
    <property type="entry name" value="Cpn60_TCP1"/>
    <property type="match status" value="1"/>
</dbReference>
<protein>
    <recommendedName>
        <fullName evidence="1">1-phosphatidylinositol-3-phosphate 5-kinase</fullName>
        <ecNumber evidence="1">2.7.1.150</ecNumber>
    </recommendedName>
    <alternativeName>
        <fullName evidence="7">Phosphatidylinositol 3-phosphate 5-kinase type III</fullName>
    </alternativeName>
</protein>
<dbReference type="SUPFAM" id="SSF56104">
    <property type="entry name" value="SAICAR synthase-like"/>
    <property type="match status" value="1"/>
</dbReference>
<dbReference type="GO" id="GO:0005524">
    <property type="term" value="F:ATP binding"/>
    <property type="evidence" value="ECO:0007669"/>
    <property type="project" value="UniProtKB-UniRule"/>
</dbReference>
<keyword evidence="3 8" id="KW-0547">Nucleotide-binding</keyword>
<dbReference type="OrthoDB" id="158357at2759"/>
<evidence type="ECO:0000259" key="10">
    <source>
        <dbReference type="PROSITE" id="PS51455"/>
    </source>
</evidence>
<dbReference type="PANTHER" id="PTHR45748">
    <property type="entry name" value="1-PHOSPHATIDYLINOSITOL 3-PHOSPHATE 5-KINASE-RELATED"/>
    <property type="match status" value="1"/>
</dbReference>
<evidence type="ECO:0000256" key="3">
    <source>
        <dbReference type="ARBA" id="ARBA00022741"/>
    </source>
</evidence>
<organism evidence="11 12">
    <name type="scientific">Macleaya cordata</name>
    <name type="common">Five-seeded plume-poppy</name>
    <name type="synonym">Bocconia cordata</name>
    <dbReference type="NCBI Taxonomy" id="56857"/>
    <lineage>
        <taxon>Eukaryota</taxon>
        <taxon>Viridiplantae</taxon>
        <taxon>Streptophyta</taxon>
        <taxon>Embryophyta</taxon>
        <taxon>Tracheophyta</taxon>
        <taxon>Spermatophyta</taxon>
        <taxon>Magnoliopsida</taxon>
        <taxon>Ranunculales</taxon>
        <taxon>Papaveraceae</taxon>
        <taxon>Papaveroideae</taxon>
        <taxon>Macleaya</taxon>
    </lineage>
</organism>
<dbReference type="Pfam" id="PF01504">
    <property type="entry name" value="PIP5K"/>
    <property type="match status" value="2"/>
</dbReference>
<comment type="caution">
    <text evidence="11">The sequence shown here is derived from an EMBL/GenBank/DDBJ whole genome shotgun (WGS) entry which is preliminary data.</text>
</comment>
<evidence type="ECO:0000256" key="2">
    <source>
        <dbReference type="ARBA" id="ARBA00022679"/>
    </source>
</evidence>
<dbReference type="Gene3D" id="3.30.800.10">
    <property type="entry name" value="Phosphatidylinositol Phosphate Kinase II Beta"/>
    <property type="match status" value="1"/>
</dbReference>
<proteinExistence type="predicted"/>
<dbReference type="InParanoid" id="A0A200QPB1"/>
<dbReference type="SMART" id="SM00330">
    <property type="entry name" value="PIPKc"/>
    <property type="match status" value="1"/>
</dbReference>
<dbReference type="InterPro" id="IPR002498">
    <property type="entry name" value="PInositol-4-P-4/5-kinase_core"/>
</dbReference>
<evidence type="ECO:0000313" key="11">
    <source>
        <dbReference type="EMBL" id="OVA12306.1"/>
    </source>
</evidence>
<feature type="region of interest" description="Disordered" evidence="9">
    <location>
        <begin position="1"/>
        <end position="22"/>
    </location>
</feature>
<reference evidence="11 12" key="1">
    <citation type="journal article" date="2017" name="Mol. Plant">
        <title>The Genome of Medicinal Plant Macleaya cordata Provides New Insights into Benzylisoquinoline Alkaloids Metabolism.</title>
        <authorList>
            <person name="Liu X."/>
            <person name="Liu Y."/>
            <person name="Huang P."/>
            <person name="Ma Y."/>
            <person name="Qing Z."/>
            <person name="Tang Q."/>
            <person name="Cao H."/>
            <person name="Cheng P."/>
            <person name="Zheng Y."/>
            <person name="Yuan Z."/>
            <person name="Zhou Y."/>
            <person name="Liu J."/>
            <person name="Tang Z."/>
            <person name="Zhuo Y."/>
            <person name="Zhang Y."/>
            <person name="Yu L."/>
            <person name="Huang J."/>
            <person name="Yang P."/>
            <person name="Peng Q."/>
            <person name="Zhang J."/>
            <person name="Jiang W."/>
            <person name="Zhang Z."/>
            <person name="Lin K."/>
            <person name="Ro D.K."/>
            <person name="Chen X."/>
            <person name="Xiong X."/>
            <person name="Shang Y."/>
            <person name="Huang S."/>
            <person name="Zeng J."/>
        </authorList>
    </citation>
    <scope>NUCLEOTIDE SEQUENCE [LARGE SCALE GENOMIC DNA]</scope>
    <source>
        <strain evidence="12">cv. BLH2017</strain>
        <tissue evidence="11">Root</tissue>
    </source>
</reference>
<feature type="compositionally biased region" description="Low complexity" evidence="9">
    <location>
        <begin position="188"/>
        <end position="201"/>
    </location>
</feature>
<dbReference type="GO" id="GO:0010008">
    <property type="term" value="C:endosome membrane"/>
    <property type="evidence" value="ECO:0007669"/>
    <property type="project" value="TreeGrafter"/>
</dbReference>
<evidence type="ECO:0000256" key="7">
    <source>
        <dbReference type="ARBA" id="ARBA00077223"/>
    </source>
</evidence>
<dbReference type="InterPro" id="IPR027409">
    <property type="entry name" value="GroEL-like_apical_dom_sf"/>
</dbReference>
<dbReference type="Gene3D" id="3.30.810.10">
    <property type="entry name" value="2-Layer Sandwich"/>
    <property type="match status" value="1"/>
</dbReference>
<dbReference type="InterPro" id="IPR044769">
    <property type="entry name" value="PIKfyve_PIPKc"/>
</dbReference>
<dbReference type="FunCoup" id="A0A200QPB1">
    <property type="interactions" value="2785"/>
</dbReference>
<evidence type="ECO:0000256" key="9">
    <source>
        <dbReference type="SAM" id="MobiDB-lite"/>
    </source>
</evidence>
<dbReference type="InterPro" id="IPR027410">
    <property type="entry name" value="TCP-1-like_intermed_sf"/>
</dbReference>
<keyword evidence="2 8" id="KW-0808">Transferase</keyword>
<evidence type="ECO:0000256" key="4">
    <source>
        <dbReference type="ARBA" id="ARBA00022777"/>
    </source>
</evidence>
<keyword evidence="5 8" id="KW-0067">ATP-binding</keyword>
<dbReference type="GO" id="GO:0046854">
    <property type="term" value="P:phosphatidylinositol phosphate biosynthetic process"/>
    <property type="evidence" value="ECO:0007669"/>
    <property type="project" value="TreeGrafter"/>
</dbReference>
<evidence type="ECO:0000313" key="12">
    <source>
        <dbReference type="Proteomes" id="UP000195402"/>
    </source>
</evidence>
<dbReference type="FunFam" id="3.50.7.10:FF:000007">
    <property type="entry name" value="1-phosphatidylinositol 3-phosphate 5-kinase isoform X1"/>
    <property type="match status" value="1"/>
</dbReference>
<dbReference type="PROSITE" id="PS51455">
    <property type="entry name" value="PIPK"/>
    <property type="match status" value="1"/>
</dbReference>
<dbReference type="PANTHER" id="PTHR45748:SF4">
    <property type="entry name" value="1-PHOSPHATIDYLINOSITOL-3-PHOSPHATE 5-KINASE FAB1D-RELATED"/>
    <property type="match status" value="1"/>
</dbReference>
<dbReference type="EMBL" id="MVGT01001396">
    <property type="protein sequence ID" value="OVA12306.1"/>
    <property type="molecule type" value="Genomic_DNA"/>
</dbReference>
<evidence type="ECO:0000256" key="6">
    <source>
        <dbReference type="ARBA" id="ARBA00023464"/>
    </source>
</evidence>
<keyword evidence="4 8" id="KW-0418">Kinase</keyword>
<name>A0A200QPB1_MACCD</name>
<gene>
    <name evidence="11" type="ORF">BVC80_1571g8</name>
</gene>
<evidence type="ECO:0000256" key="1">
    <source>
        <dbReference type="ARBA" id="ARBA00012009"/>
    </source>
</evidence>
<dbReference type="OMA" id="HMPTSCH"/>
<keyword evidence="12" id="KW-1185">Reference proteome</keyword>
<dbReference type="SUPFAM" id="SSF52029">
    <property type="entry name" value="GroEL apical domain-like"/>
    <property type="match status" value="1"/>
</dbReference>
<dbReference type="InterPro" id="IPR027483">
    <property type="entry name" value="PInositol-4-P-4/5-kinase_C_sf"/>
</dbReference>
<dbReference type="Proteomes" id="UP000195402">
    <property type="component" value="Unassembled WGS sequence"/>
</dbReference>
<dbReference type="STRING" id="56857.A0A200QPB1"/>
<evidence type="ECO:0000256" key="5">
    <source>
        <dbReference type="ARBA" id="ARBA00022840"/>
    </source>
</evidence>
<evidence type="ECO:0000256" key="8">
    <source>
        <dbReference type="PROSITE-ProRule" id="PRU00781"/>
    </source>
</evidence>
<dbReference type="EC" id="2.7.1.150" evidence="1"/>
<dbReference type="Gene3D" id="3.50.7.10">
    <property type="entry name" value="GroEL"/>
    <property type="match status" value="1"/>
</dbReference>
<comment type="subunit">
    <text evidence="6">Component of the PI(3,5)P2 regulatory complex at least composed of ATG18, SAC/FIG4, FAB1 and VAC14.</text>
</comment>
<dbReference type="CDD" id="cd17300">
    <property type="entry name" value="PIPKc_PIKfyve"/>
    <property type="match status" value="1"/>
</dbReference>
<feature type="region of interest" description="Disordered" evidence="9">
    <location>
        <begin position="180"/>
        <end position="205"/>
    </location>
</feature>
<dbReference type="GO" id="GO:0000285">
    <property type="term" value="F:1-phosphatidylinositol-3-phosphate 5-kinase activity"/>
    <property type="evidence" value="ECO:0007669"/>
    <property type="project" value="UniProtKB-EC"/>
</dbReference>